<keyword evidence="2" id="KW-0819">tRNA processing</keyword>
<dbReference type="Pfam" id="PF08170">
    <property type="entry name" value="POPLD"/>
    <property type="match status" value="1"/>
</dbReference>
<comment type="caution">
    <text evidence="7">The sequence shown here is derived from an EMBL/GenBank/DDBJ whole genome shotgun (WGS) entry which is preliminary data.</text>
</comment>
<evidence type="ECO:0000259" key="6">
    <source>
        <dbReference type="Pfam" id="PF08170"/>
    </source>
</evidence>
<dbReference type="SUPFAM" id="SSF103025">
    <property type="entry name" value="Folate-binding domain"/>
    <property type="match status" value="1"/>
</dbReference>
<keyword evidence="8" id="KW-1185">Reference proteome</keyword>
<evidence type="ECO:0000256" key="1">
    <source>
        <dbReference type="ARBA" id="ARBA00004123"/>
    </source>
</evidence>
<evidence type="ECO:0000313" key="8">
    <source>
        <dbReference type="Proteomes" id="UP001465976"/>
    </source>
</evidence>
<dbReference type="InterPro" id="IPR012590">
    <property type="entry name" value="POPLD_dom"/>
</dbReference>
<gene>
    <name evidence="7" type="primary">POP1</name>
    <name evidence="7" type="ORF">V5O48_001906</name>
</gene>
<evidence type="ECO:0000313" key="7">
    <source>
        <dbReference type="EMBL" id="KAL0580130.1"/>
    </source>
</evidence>
<keyword evidence="3" id="KW-0539">Nucleus</keyword>
<evidence type="ECO:0000256" key="4">
    <source>
        <dbReference type="SAM" id="MobiDB-lite"/>
    </source>
</evidence>
<sequence length="748" mass="84178">MPPKRAAEDEGSINSNSRDRKKQKLTEARTISVQSPNVTTGPSTVRFGPVIHDSMKNLPGAIDVERFAESRAYEIDAMQSAMKTASSSSTHRAWQVLPRHLRRRAASHDPRRVPTRLRAKAKAEMDPIKKKALGRSLPKLGRSKRLARSEVYLKRQRDKRWLETHIWHAKRMHMDNMWGYRLAVTPTEKSFRPSHRASEHHAILHDASYMGLIELKGPEATLISILKMVCDCQSTNPGSQRYIGGSRAGDFDFYEPAMYPYKFIGPTTIMWRPPPATQPQKVAPGFGVKKGKGKEKEKAKDESKLPVKTAWIRCHPGLFDDIFSALRTATSVTLCGTSEIEVEIADLRGTVNIFEVIGPKASQVIKGALSPVMEDMEKEFKEFWGDLGDVQTPGALARNMVVGFKVYDPRLKFPPKNANVHYPRPEPPSPFIHPTSALARSELWDESSRMKLKQPRFKKKDLDDRRAKNPIPGKPLQPLRQDDRIPVILIQRSVESPEEDKDNTAVHGYTLMFPAGWSMAFLPSLIYTGTRVGGQRERAYQAYEAGKPYFPRDFPGTGLYDAYAKERQEEEQAKWLRTPPAKKVNYEKLGTRSPWRADWEVVLGVVTAKATDQNQEVLVSTQREAETEASMDVDPNSSPEAQYECPPWVLRGSELLKIIIENDPVDIATTLHATIESYRQKRSLDPLPQELTPGILSKSALITVKIKHCGRGAPGDLAVIYSIPETEVKEAMLSRRDLAADHDQASIS</sequence>
<organism evidence="7 8">
    <name type="scientific">Marasmius crinis-equi</name>
    <dbReference type="NCBI Taxonomy" id="585013"/>
    <lineage>
        <taxon>Eukaryota</taxon>
        <taxon>Fungi</taxon>
        <taxon>Dikarya</taxon>
        <taxon>Basidiomycota</taxon>
        <taxon>Agaricomycotina</taxon>
        <taxon>Agaricomycetes</taxon>
        <taxon>Agaricomycetidae</taxon>
        <taxon>Agaricales</taxon>
        <taxon>Marasmiineae</taxon>
        <taxon>Marasmiaceae</taxon>
        <taxon>Marasmius</taxon>
    </lineage>
</organism>
<accession>A0ABR3FX67</accession>
<evidence type="ECO:0000259" key="5">
    <source>
        <dbReference type="Pfam" id="PF06978"/>
    </source>
</evidence>
<dbReference type="Proteomes" id="UP001465976">
    <property type="component" value="Unassembled WGS sequence"/>
</dbReference>
<reference evidence="7 8" key="1">
    <citation type="submission" date="2024-02" db="EMBL/GenBank/DDBJ databases">
        <title>A draft genome for the cacao thread blight pathogen Marasmius crinis-equi.</title>
        <authorList>
            <person name="Cohen S.P."/>
            <person name="Baruah I.K."/>
            <person name="Amoako-Attah I."/>
            <person name="Bukari Y."/>
            <person name="Meinhardt L.W."/>
            <person name="Bailey B.A."/>
        </authorList>
    </citation>
    <scope>NUCLEOTIDE SEQUENCE [LARGE SCALE GENOMIC DNA]</scope>
    <source>
        <strain evidence="7 8">GH-76</strain>
    </source>
</reference>
<dbReference type="EC" id="3.1.26.5" evidence="7"/>
<keyword evidence="7" id="KW-0378">Hydrolase</keyword>
<comment type="subcellular location">
    <subcellularLocation>
        <location evidence="1">Nucleus</location>
    </subcellularLocation>
</comment>
<feature type="compositionally biased region" description="Polar residues" evidence="4">
    <location>
        <begin position="29"/>
        <end position="43"/>
    </location>
</feature>
<dbReference type="InterPro" id="IPR039182">
    <property type="entry name" value="Pop1"/>
</dbReference>
<proteinExistence type="predicted"/>
<feature type="region of interest" description="Disordered" evidence="4">
    <location>
        <begin position="1"/>
        <end position="44"/>
    </location>
</feature>
<dbReference type="Pfam" id="PF06978">
    <property type="entry name" value="POP1_N"/>
    <property type="match status" value="2"/>
</dbReference>
<feature type="region of interest" description="Disordered" evidence="4">
    <location>
        <begin position="454"/>
        <end position="478"/>
    </location>
</feature>
<dbReference type="PANTHER" id="PTHR22731:SF3">
    <property type="entry name" value="RIBONUCLEASES P_MRP PROTEIN SUBUNIT POP1"/>
    <property type="match status" value="1"/>
</dbReference>
<evidence type="ECO:0000256" key="2">
    <source>
        <dbReference type="ARBA" id="ARBA00022694"/>
    </source>
</evidence>
<feature type="domain" description="POPLD" evidence="6">
    <location>
        <begin position="508"/>
        <end position="599"/>
    </location>
</feature>
<dbReference type="PANTHER" id="PTHR22731">
    <property type="entry name" value="RIBONUCLEASES P/MRP PROTEIN SUBUNIT POP1"/>
    <property type="match status" value="1"/>
</dbReference>
<feature type="domain" description="Pop1 N-terminal" evidence="5">
    <location>
        <begin position="67"/>
        <end position="129"/>
    </location>
</feature>
<dbReference type="EMBL" id="JBAHYK010000039">
    <property type="protein sequence ID" value="KAL0580130.1"/>
    <property type="molecule type" value="Genomic_DNA"/>
</dbReference>
<protein>
    <submittedName>
        <fullName evidence="7">Ribonucleases P/MRP protein subunit pop1</fullName>
        <ecNumber evidence="7">3.1.26.5</ecNumber>
    </submittedName>
</protein>
<name>A0ABR3FX67_9AGAR</name>
<dbReference type="GO" id="GO:0004526">
    <property type="term" value="F:ribonuclease P activity"/>
    <property type="evidence" value="ECO:0007669"/>
    <property type="project" value="UniProtKB-EC"/>
</dbReference>
<dbReference type="InterPro" id="IPR009723">
    <property type="entry name" value="Pop1_N"/>
</dbReference>
<evidence type="ECO:0000256" key="3">
    <source>
        <dbReference type="ARBA" id="ARBA00023242"/>
    </source>
</evidence>
<feature type="region of interest" description="Disordered" evidence="4">
    <location>
        <begin position="276"/>
        <end position="300"/>
    </location>
</feature>
<feature type="domain" description="Pop1 N-terminal" evidence="5">
    <location>
        <begin position="149"/>
        <end position="217"/>
    </location>
</feature>